<evidence type="ECO:0000256" key="1">
    <source>
        <dbReference type="ARBA" id="ARBA00022679"/>
    </source>
</evidence>
<comment type="caution">
    <text evidence="4">The sequence shown here is derived from an EMBL/GenBank/DDBJ whole genome shotgun (WGS) entry which is preliminary data.</text>
</comment>
<evidence type="ECO:0000259" key="3">
    <source>
        <dbReference type="PROSITE" id="PS51186"/>
    </source>
</evidence>
<name>A0ABS7Q3Y0_9ACTN</name>
<reference evidence="4 5" key="1">
    <citation type="submission" date="2021-08" db="EMBL/GenBank/DDBJ databases">
        <title>WGS of actinomycetes from Thailand.</title>
        <authorList>
            <person name="Thawai C."/>
        </authorList>
    </citation>
    <scope>NUCLEOTIDE SEQUENCE [LARGE SCALE GENOMIC DNA]</scope>
    <source>
        <strain evidence="4 5">PLK6-54</strain>
    </source>
</reference>
<dbReference type="PANTHER" id="PTHR43877">
    <property type="entry name" value="AMINOALKYLPHOSPHONATE N-ACETYLTRANSFERASE-RELATED-RELATED"/>
    <property type="match status" value="1"/>
</dbReference>
<evidence type="ECO:0000313" key="4">
    <source>
        <dbReference type="EMBL" id="MBY8877854.1"/>
    </source>
</evidence>
<dbReference type="InterPro" id="IPR050832">
    <property type="entry name" value="Bact_Acetyltransf"/>
</dbReference>
<dbReference type="Gene3D" id="3.40.630.30">
    <property type="match status" value="1"/>
</dbReference>
<dbReference type="SUPFAM" id="SSF55729">
    <property type="entry name" value="Acyl-CoA N-acyltransferases (Nat)"/>
    <property type="match status" value="2"/>
</dbReference>
<dbReference type="PANTHER" id="PTHR43877:SF1">
    <property type="entry name" value="ACETYLTRANSFERASE"/>
    <property type="match status" value="1"/>
</dbReference>
<keyword evidence="5" id="KW-1185">Reference proteome</keyword>
<dbReference type="Pfam" id="PF00583">
    <property type="entry name" value="Acetyltransf_1"/>
    <property type="match status" value="2"/>
</dbReference>
<dbReference type="InterPro" id="IPR016181">
    <property type="entry name" value="Acyl_CoA_acyltransferase"/>
</dbReference>
<dbReference type="EMBL" id="JAINZZ010000008">
    <property type="protein sequence ID" value="MBY8877854.1"/>
    <property type="molecule type" value="Genomic_DNA"/>
</dbReference>
<evidence type="ECO:0000256" key="2">
    <source>
        <dbReference type="ARBA" id="ARBA00023315"/>
    </source>
</evidence>
<feature type="domain" description="N-acetyltransferase" evidence="3">
    <location>
        <begin position="155"/>
        <end position="306"/>
    </location>
</feature>
<keyword evidence="2" id="KW-0012">Acyltransferase</keyword>
<evidence type="ECO:0000313" key="5">
    <source>
        <dbReference type="Proteomes" id="UP000778578"/>
    </source>
</evidence>
<protein>
    <submittedName>
        <fullName evidence="4">GNAT family N-acetyltransferase</fullName>
    </submittedName>
</protein>
<accession>A0ABS7Q3Y0</accession>
<dbReference type="CDD" id="cd04301">
    <property type="entry name" value="NAT_SF"/>
    <property type="match status" value="2"/>
</dbReference>
<dbReference type="Proteomes" id="UP000778578">
    <property type="component" value="Unassembled WGS sequence"/>
</dbReference>
<dbReference type="InterPro" id="IPR000182">
    <property type="entry name" value="GNAT_dom"/>
</dbReference>
<dbReference type="PROSITE" id="PS51186">
    <property type="entry name" value="GNAT"/>
    <property type="match status" value="2"/>
</dbReference>
<keyword evidence="1" id="KW-0808">Transferase</keyword>
<proteinExistence type="predicted"/>
<feature type="domain" description="N-acetyltransferase" evidence="3">
    <location>
        <begin position="1"/>
        <end position="161"/>
    </location>
</feature>
<gene>
    <name evidence="4" type="ORF">K7862_09460</name>
</gene>
<organism evidence="4 5">
    <name type="scientific">Actinacidiphila acidipaludis</name>
    <dbReference type="NCBI Taxonomy" id="2873382"/>
    <lineage>
        <taxon>Bacteria</taxon>
        <taxon>Bacillati</taxon>
        <taxon>Actinomycetota</taxon>
        <taxon>Actinomycetes</taxon>
        <taxon>Kitasatosporales</taxon>
        <taxon>Streptomycetaceae</taxon>
        <taxon>Actinacidiphila</taxon>
    </lineage>
</organism>
<sequence length="306" mass="32962">MRDYRDGDSVPLSELLYATAPYLVVTPDGLHAQVTRSPARQHFRLLVAEEGGTPVGCVRTGLFADTSDTGLSFANLTVAPGARHRGVGGALLAAAEEHLTGKGAHTVYAWAADDPGAHAFAARHAYRRGRSASFQRLGLTDAGSLPAVPELPAGVELLPASHWADDPSPLHAADQEAFQDEPGDVNSDAISLADWKAVTWDRPGFDPELSIVPVVDGEVAGMLIVETDGRTRYWSGGTGIRRAHRGRGLAKAAKAHSLHLARTRGLREAYTSNDDGNEPMLAVNRWLGYRPCATEWRYIRDLTDRT</sequence>